<gene>
    <name evidence="2" type="ORF">P3X46_017403</name>
</gene>
<keyword evidence="3" id="KW-1185">Reference proteome</keyword>
<proteinExistence type="predicted"/>
<feature type="region of interest" description="Disordered" evidence="1">
    <location>
        <begin position="123"/>
        <end position="146"/>
    </location>
</feature>
<protein>
    <submittedName>
        <fullName evidence="2">Uncharacterized protein</fullName>
    </submittedName>
</protein>
<evidence type="ECO:0000256" key="1">
    <source>
        <dbReference type="SAM" id="MobiDB-lite"/>
    </source>
</evidence>
<name>A0ABQ9M2B6_HEVBR</name>
<evidence type="ECO:0000313" key="2">
    <source>
        <dbReference type="EMBL" id="KAJ9174377.1"/>
    </source>
</evidence>
<sequence length="146" mass="16719">MNRAILRNLSPQIRNHLLDPLKSVTNTITSSFIVVSWTLPTQIFHSCGSDSSHEAKFARAQKRHGEVEDEVKKIELKAYGLKKRIEKYYEGDEEAIPEIFEAILKRKLAGIRDKDDELMAEVRRKSPSVDFDSESDELNDSNGEKE</sequence>
<organism evidence="2 3">
    <name type="scientific">Hevea brasiliensis</name>
    <name type="common">Para rubber tree</name>
    <name type="synonym">Siphonia brasiliensis</name>
    <dbReference type="NCBI Taxonomy" id="3981"/>
    <lineage>
        <taxon>Eukaryota</taxon>
        <taxon>Viridiplantae</taxon>
        <taxon>Streptophyta</taxon>
        <taxon>Embryophyta</taxon>
        <taxon>Tracheophyta</taxon>
        <taxon>Spermatophyta</taxon>
        <taxon>Magnoliopsida</taxon>
        <taxon>eudicotyledons</taxon>
        <taxon>Gunneridae</taxon>
        <taxon>Pentapetalae</taxon>
        <taxon>rosids</taxon>
        <taxon>fabids</taxon>
        <taxon>Malpighiales</taxon>
        <taxon>Euphorbiaceae</taxon>
        <taxon>Crotonoideae</taxon>
        <taxon>Micrandreae</taxon>
        <taxon>Hevea</taxon>
    </lineage>
</organism>
<accession>A0ABQ9M2B6</accession>
<evidence type="ECO:0000313" key="3">
    <source>
        <dbReference type="Proteomes" id="UP001174677"/>
    </source>
</evidence>
<comment type="caution">
    <text evidence="2">The sequence shown here is derived from an EMBL/GenBank/DDBJ whole genome shotgun (WGS) entry which is preliminary data.</text>
</comment>
<dbReference type="EMBL" id="JARPOI010000009">
    <property type="protein sequence ID" value="KAJ9174377.1"/>
    <property type="molecule type" value="Genomic_DNA"/>
</dbReference>
<dbReference type="Proteomes" id="UP001174677">
    <property type="component" value="Chromosome 9"/>
</dbReference>
<reference evidence="2" key="1">
    <citation type="journal article" date="2023" name="Plant Biotechnol. J.">
        <title>Chromosome-level wild Hevea brasiliensis genome provides new tools for genomic-assisted breeding and valuable loci to elevate rubber yield.</title>
        <authorList>
            <person name="Cheng H."/>
            <person name="Song X."/>
            <person name="Hu Y."/>
            <person name="Wu T."/>
            <person name="Yang Q."/>
            <person name="An Z."/>
            <person name="Feng S."/>
            <person name="Deng Z."/>
            <person name="Wu W."/>
            <person name="Zeng X."/>
            <person name="Tu M."/>
            <person name="Wang X."/>
            <person name="Huang H."/>
        </authorList>
    </citation>
    <scope>NUCLEOTIDE SEQUENCE</scope>
    <source>
        <strain evidence="2">MT/VB/25A 57/8</strain>
    </source>
</reference>